<dbReference type="Proteomes" id="UP000075882">
    <property type="component" value="Unassembled WGS sequence"/>
</dbReference>
<evidence type="ECO:0000313" key="1">
    <source>
        <dbReference type="EnsemblMetazoa" id="ACOM040147-PA.1"/>
    </source>
</evidence>
<dbReference type="VEuPathDB" id="VectorBase:ACON2_034942"/>
<name>A0A8W7PZ33_ANOCL</name>
<protein>
    <submittedName>
        <fullName evidence="1">Uncharacterized protein</fullName>
    </submittedName>
</protein>
<reference evidence="1" key="1">
    <citation type="submission" date="2022-08" db="UniProtKB">
        <authorList>
            <consortium name="EnsemblMetazoa"/>
        </authorList>
    </citation>
    <scope>IDENTIFICATION</scope>
</reference>
<proteinExistence type="predicted"/>
<organism evidence="1">
    <name type="scientific">Anopheles coluzzii</name>
    <name type="common">African malaria mosquito</name>
    <dbReference type="NCBI Taxonomy" id="1518534"/>
    <lineage>
        <taxon>Eukaryota</taxon>
        <taxon>Metazoa</taxon>
        <taxon>Ecdysozoa</taxon>
        <taxon>Arthropoda</taxon>
        <taxon>Hexapoda</taxon>
        <taxon>Insecta</taxon>
        <taxon>Pterygota</taxon>
        <taxon>Neoptera</taxon>
        <taxon>Endopterygota</taxon>
        <taxon>Diptera</taxon>
        <taxon>Nematocera</taxon>
        <taxon>Culicoidea</taxon>
        <taxon>Culicidae</taxon>
        <taxon>Anophelinae</taxon>
        <taxon>Anopheles</taxon>
    </lineage>
</organism>
<dbReference type="EnsemblMetazoa" id="ACOM040147-RA">
    <property type="protein sequence ID" value="ACOM040147-PA.1"/>
    <property type="gene ID" value="ACOM040147"/>
</dbReference>
<sequence>MSTMELFAQSCVCDSGSVVDVYMVPLNFMAAVPSPAAGYTPYRPVMAAYRKDSVNCGWSGHFARFLRDTVPDVSLMRAYLREQRPFLPRVVPKLSSDYVAIDSAYRTARLATTDGRQVVVKGTLVVNLQWLRDGLPIAALSAERIMCKVYELANEAWHQIPGDILYVWCTLMPDGITAWLMTDEEQAILKPHDVDPLAG</sequence>
<accession>A0A8W7PZ33</accession>
<dbReference type="AlphaFoldDB" id="A0A8W7PZ33"/>